<feature type="domain" description="Fibronectin type-III" evidence="13">
    <location>
        <begin position="596"/>
        <end position="686"/>
    </location>
</feature>
<dbReference type="PRINTS" id="PR00014">
    <property type="entry name" value="FNTYPEIII"/>
</dbReference>
<dbReference type="Pfam" id="PF00041">
    <property type="entry name" value="fn3"/>
    <property type="match status" value="6"/>
</dbReference>
<evidence type="ECO:0000256" key="1">
    <source>
        <dbReference type="ARBA" id="ARBA00004479"/>
    </source>
</evidence>
<dbReference type="FunFam" id="2.60.40.10:FF:000032">
    <property type="entry name" value="palladin isoform X1"/>
    <property type="match status" value="1"/>
</dbReference>
<feature type="compositionally biased region" description="Polar residues" evidence="10">
    <location>
        <begin position="1192"/>
        <end position="1217"/>
    </location>
</feature>
<dbReference type="Gene3D" id="2.60.40.10">
    <property type="entry name" value="Immunoglobulins"/>
    <property type="match status" value="10"/>
</dbReference>
<feature type="region of interest" description="Disordered" evidence="10">
    <location>
        <begin position="1343"/>
        <end position="1453"/>
    </location>
</feature>
<evidence type="ECO:0000313" key="14">
    <source>
        <dbReference type="Proteomes" id="UP000694866"/>
    </source>
</evidence>
<feature type="compositionally biased region" description="Polar residues" evidence="10">
    <location>
        <begin position="1409"/>
        <end position="1422"/>
    </location>
</feature>
<organism evidence="14 15">
    <name type="scientific">Fopius arisanus</name>
    <dbReference type="NCBI Taxonomy" id="64838"/>
    <lineage>
        <taxon>Eukaryota</taxon>
        <taxon>Metazoa</taxon>
        <taxon>Ecdysozoa</taxon>
        <taxon>Arthropoda</taxon>
        <taxon>Hexapoda</taxon>
        <taxon>Insecta</taxon>
        <taxon>Pterygota</taxon>
        <taxon>Neoptera</taxon>
        <taxon>Endopterygota</taxon>
        <taxon>Hymenoptera</taxon>
        <taxon>Apocrita</taxon>
        <taxon>Ichneumonoidea</taxon>
        <taxon>Braconidae</taxon>
        <taxon>Opiinae</taxon>
        <taxon>Fopius</taxon>
    </lineage>
</organism>
<keyword evidence="4" id="KW-0677">Repeat</keyword>
<dbReference type="CDD" id="cd00063">
    <property type="entry name" value="FN3"/>
    <property type="match status" value="6"/>
</dbReference>
<feature type="domain" description="Ig-like" evidence="12">
    <location>
        <begin position="317"/>
        <end position="402"/>
    </location>
</feature>
<reference evidence="15" key="1">
    <citation type="submission" date="2025-08" db="UniProtKB">
        <authorList>
            <consortium name="RefSeq"/>
        </authorList>
    </citation>
    <scope>IDENTIFICATION</scope>
    <source>
        <strain evidence="15">USDA-PBARC FA_bdor</strain>
        <tissue evidence="15">Whole organism</tissue>
    </source>
</reference>
<evidence type="ECO:0000259" key="12">
    <source>
        <dbReference type="PROSITE" id="PS50835"/>
    </source>
</evidence>
<keyword evidence="7" id="KW-1015">Disulfide bond</keyword>
<keyword evidence="8" id="KW-0325">Glycoprotein</keyword>
<name>A0A9R1T2F3_9HYME</name>
<dbReference type="Pfam" id="PF13927">
    <property type="entry name" value="Ig_3"/>
    <property type="match status" value="2"/>
</dbReference>
<feature type="compositionally biased region" description="Polar residues" evidence="10">
    <location>
        <begin position="1311"/>
        <end position="1327"/>
    </location>
</feature>
<feature type="domain" description="Fibronectin type-III" evidence="13">
    <location>
        <begin position="998"/>
        <end position="1095"/>
    </location>
</feature>
<evidence type="ECO:0000256" key="9">
    <source>
        <dbReference type="ARBA" id="ARBA00023319"/>
    </source>
</evidence>
<feature type="transmembrane region" description="Helical" evidence="11">
    <location>
        <begin position="1114"/>
        <end position="1139"/>
    </location>
</feature>
<dbReference type="InterPro" id="IPR013783">
    <property type="entry name" value="Ig-like_fold"/>
</dbReference>
<dbReference type="SMART" id="SM00409">
    <property type="entry name" value="IG"/>
    <property type="match status" value="4"/>
</dbReference>
<dbReference type="Pfam" id="PF07679">
    <property type="entry name" value="I-set"/>
    <property type="match status" value="2"/>
</dbReference>
<feature type="compositionally biased region" description="Low complexity" evidence="10">
    <location>
        <begin position="1367"/>
        <end position="1380"/>
    </location>
</feature>
<dbReference type="GO" id="GO:0016020">
    <property type="term" value="C:membrane"/>
    <property type="evidence" value="ECO:0007669"/>
    <property type="project" value="UniProtKB-SubCell"/>
</dbReference>
<gene>
    <name evidence="15" type="primary">fra</name>
</gene>
<feature type="domain" description="Fibronectin type-III" evidence="13">
    <location>
        <begin position="691"/>
        <end position="785"/>
    </location>
</feature>
<dbReference type="SMART" id="SM00408">
    <property type="entry name" value="IGc2"/>
    <property type="match status" value="3"/>
</dbReference>
<proteinExistence type="inferred from homology"/>
<dbReference type="FunFam" id="2.60.40.10:FF:000133">
    <property type="entry name" value="Neogenin isoform 1"/>
    <property type="match status" value="1"/>
</dbReference>
<feature type="region of interest" description="Disordered" evidence="10">
    <location>
        <begin position="1307"/>
        <end position="1327"/>
    </location>
</feature>
<feature type="domain" description="Fibronectin type-III" evidence="13">
    <location>
        <begin position="498"/>
        <end position="590"/>
    </location>
</feature>
<dbReference type="GeneID" id="105265603"/>
<dbReference type="PANTHER" id="PTHR44170:SF54">
    <property type="entry name" value="FI24025P1"/>
    <property type="match status" value="1"/>
</dbReference>
<dbReference type="InterPro" id="IPR036179">
    <property type="entry name" value="Ig-like_dom_sf"/>
</dbReference>
<evidence type="ECO:0000256" key="6">
    <source>
        <dbReference type="ARBA" id="ARBA00023136"/>
    </source>
</evidence>
<dbReference type="PROSITE" id="PS50835">
    <property type="entry name" value="IG_LIKE"/>
    <property type="match status" value="4"/>
</dbReference>
<keyword evidence="5 11" id="KW-1133">Transmembrane helix</keyword>
<feature type="region of interest" description="Disordered" evidence="10">
    <location>
        <begin position="1188"/>
        <end position="1219"/>
    </location>
</feature>
<evidence type="ECO:0000313" key="15">
    <source>
        <dbReference type="RefSeq" id="XP_011301476.1"/>
    </source>
</evidence>
<dbReference type="GO" id="GO:0030154">
    <property type="term" value="P:cell differentiation"/>
    <property type="evidence" value="ECO:0007669"/>
    <property type="project" value="UniProtKB-ARBA"/>
</dbReference>
<dbReference type="GO" id="GO:0009653">
    <property type="term" value="P:anatomical structure morphogenesis"/>
    <property type="evidence" value="ECO:0007669"/>
    <property type="project" value="UniProtKB-ARBA"/>
</dbReference>
<keyword evidence="6 11" id="KW-0472">Membrane</keyword>
<dbReference type="InterPro" id="IPR003961">
    <property type="entry name" value="FN3_dom"/>
</dbReference>
<evidence type="ECO:0000256" key="3">
    <source>
        <dbReference type="ARBA" id="ARBA00022692"/>
    </source>
</evidence>
<evidence type="ECO:0000256" key="4">
    <source>
        <dbReference type="ARBA" id="ARBA00022737"/>
    </source>
</evidence>
<dbReference type="RefSeq" id="XP_011301476.1">
    <property type="nucleotide sequence ID" value="XM_011303174.1"/>
</dbReference>
<dbReference type="InterPro" id="IPR007110">
    <property type="entry name" value="Ig-like_dom"/>
</dbReference>
<evidence type="ECO:0000256" key="8">
    <source>
        <dbReference type="ARBA" id="ARBA00023180"/>
    </source>
</evidence>
<dbReference type="SMART" id="SM00060">
    <property type="entry name" value="FN3"/>
    <property type="match status" value="6"/>
</dbReference>
<keyword evidence="9" id="KW-0393">Immunoglobulin domain</keyword>
<protein>
    <submittedName>
        <fullName evidence="15">Neogenin isoform X1</fullName>
    </submittedName>
</protein>
<sequence>MDYLHRIIILLLSGVAGGVSLTSALHFKVEPEDTAVEEGGPARLDCSASSAFGPVTIQWRSEDGQPINFIGDGYRSQLANGSLDITSVSNNADTTGKYQCLASVDNIGAIVSRVAEIKVATLPEFREEPHDTMLYLGQIAYLACALPVEKGRVRVQWLKDEHPLIIDDSRMTLMPSGALEIDDVRTQDVGSYRCNVSGYGQSRLSGKAQLSLLTSDLDQAPTAPIFVAKPQQQVAVEGSTITLECAANGYPKPSILWLKDGVIVDLATLDSRYREVAASSLMITDVMEEDNGSYQCRAENRVETLDAVAELIVQVPPRFVKRPEDKVANKNQDLEFECEIYGKPEPRVTWLKNGEIITLSEYWQIVNSNNLRINGLLAIDAGIFQCVGVNPAGSIQAAARLTINMPKKNPPKTTTPKSPMKKKKLSHRLYNNTWQHPSTLLGHTLSAFTPNPPSMTPQDDPSDLQREIDDPNSLYDPASHFLDDSDDPEAADGGVPSAPRNLSVVIVKTRFVTLRWESPANPNGDALTYNVYYKQDDSQRERVQNTAPGQLDAVVRSLQPGVTYEFRVVAHNLRGAGASSETLRVTTHSEADVPGPPLNLEGFATSSTSIKLVWMEPKVINGRISKYVITYMEGEGQGERTRETTSITHELINLVPYTEYSIWVHAVNENGPGASTGEISMRTYSAPPTQPPHNVTLEAASSSSIIIRWEPPLEGRNGIITGYKIQHKRLEKRYHSITITTEGNTRLHVLTGLMRRAVYHIRMCALNVNGTGPWTEWLPVETYENDLDESVVPSAPSDLRSKAMADSISLLWSPPKDDGIKVRGYIVGWGKGFPDVYTQPLDGKQRFFSLENLEPLSEYVISLRATNEAGEGPPIYANVRTTEKSVQESVAPLIPPVGLKAIVLSANTVVLYWIDNSLSKSQYVTDNRHYEVRYAPYHPMSYNPKYKYFNASDLNCMIDDLKPNMQYQFTVRTVKGKRQSPWSMIVLNQTQEAAPTTSPRDLVVQGSEERPSSVVLKWQPPKQPNGQIIGYILSYSTDNTKRDRDWLVDGIVGNRTEYVVKGLRPGTTYYFKMQARNLKGYGPFSSTITFKTLPSNGMDYYDELHDRDGKQSTVFIYVIVGCTMMLLTVIAIVVGFVCCRRSPDSPDRKKGYMKDPAQKTSIKPPDLWIHHDQMELKALEKSSMNGEACTSGVVSNTLPRSGNSDYNQENVPVNSSSLDKRTYVPSYMGGMDEKCSTLSRQHSRGKKLITLPVDGGPLTHPIATATPIVNGSMSQPTIHNSCTDGPTRPTYPRTVAQYSLNRAHITLEPTPESSPDSSMPSAYDQLSSLNYSTGPSYTANSNYAPGHYGGREQSSGVSGNVGGTVGGTCTSSSTGDSGSVKRLQGHPLKSFSVPAPPPQSAPSTPQQKHGISQVTVRPSISGSPYKKQQGATSQLKNRLTSVSSASHTPEEIERLKPSYSTEELNQEMANLEGLMKDLNAITASEFEC</sequence>
<evidence type="ECO:0000256" key="10">
    <source>
        <dbReference type="SAM" id="MobiDB-lite"/>
    </source>
</evidence>
<evidence type="ECO:0000259" key="13">
    <source>
        <dbReference type="PROSITE" id="PS50853"/>
    </source>
</evidence>
<comment type="similarity">
    <text evidence="2">Belongs to the immunoglobulin superfamily. DCC family.</text>
</comment>
<dbReference type="GO" id="GO:0098609">
    <property type="term" value="P:cell-cell adhesion"/>
    <property type="evidence" value="ECO:0007669"/>
    <property type="project" value="TreeGrafter"/>
</dbReference>
<dbReference type="SUPFAM" id="SSF48726">
    <property type="entry name" value="Immunoglobulin"/>
    <property type="match status" value="4"/>
</dbReference>
<evidence type="ECO:0000256" key="5">
    <source>
        <dbReference type="ARBA" id="ARBA00022989"/>
    </source>
</evidence>
<dbReference type="FunFam" id="2.60.40.10:FF:000028">
    <property type="entry name" value="Neuronal cell adhesion molecule"/>
    <property type="match status" value="2"/>
</dbReference>
<dbReference type="InterPro" id="IPR036116">
    <property type="entry name" value="FN3_sf"/>
</dbReference>
<keyword evidence="3 11" id="KW-0812">Transmembrane</keyword>
<dbReference type="Proteomes" id="UP000694866">
    <property type="component" value="Unplaced"/>
</dbReference>
<dbReference type="CTD" id="36377"/>
<dbReference type="KEGG" id="fas:105265603"/>
<evidence type="ECO:0000256" key="7">
    <source>
        <dbReference type="ARBA" id="ARBA00023157"/>
    </source>
</evidence>
<evidence type="ECO:0000256" key="2">
    <source>
        <dbReference type="ARBA" id="ARBA00009588"/>
    </source>
</evidence>
<dbReference type="InterPro" id="IPR013098">
    <property type="entry name" value="Ig_I-set"/>
</dbReference>
<dbReference type="PANTHER" id="PTHR44170">
    <property type="entry name" value="PROTEIN SIDEKICK"/>
    <property type="match status" value="1"/>
</dbReference>
<dbReference type="InterPro" id="IPR003598">
    <property type="entry name" value="Ig_sub2"/>
</dbReference>
<dbReference type="OrthoDB" id="114660at2759"/>
<feature type="region of interest" description="Disordered" evidence="10">
    <location>
        <begin position="442"/>
        <end position="498"/>
    </location>
</feature>
<feature type="domain" description="Ig-like" evidence="12">
    <location>
        <begin position="123"/>
        <end position="211"/>
    </location>
</feature>
<dbReference type="FunFam" id="2.60.40.10:FF:000004">
    <property type="entry name" value="DCC isoform 1"/>
    <property type="match status" value="1"/>
</dbReference>
<dbReference type="InterPro" id="IPR010560">
    <property type="entry name" value="Neogenin_C"/>
</dbReference>
<dbReference type="SUPFAM" id="SSF49265">
    <property type="entry name" value="Fibronectin type III"/>
    <property type="match status" value="4"/>
</dbReference>
<feature type="domain" description="Ig-like" evidence="12">
    <location>
        <begin position="224"/>
        <end position="312"/>
    </location>
</feature>
<dbReference type="Pfam" id="PF06583">
    <property type="entry name" value="Neogenin_C"/>
    <property type="match status" value="1"/>
</dbReference>
<feature type="domain" description="Fibronectin type-III" evidence="13">
    <location>
        <begin position="792"/>
        <end position="885"/>
    </location>
</feature>
<dbReference type="PROSITE" id="PS50853">
    <property type="entry name" value="FN3"/>
    <property type="match status" value="6"/>
</dbReference>
<keyword evidence="14" id="KW-1185">Reference proteome</keyword>
<feature type="compositionally biased region" description="Polar residues" evidence="10">
    <location>
        <begin position="1429"/>
        <end position="1447"/>
    </location>
</feature>
<feature type="domain" description="Fibronectin type-III" evidence="13">
    <location>
        <begin position="895"/>
        <end position="993"/>
    </location>
</feature>
<evidence type="ECO:0000256" key="11">
    <source>
        <dbReference type="SAM" id="Phobius"/>
    </source>
</evidence>
<accession>A0A9R1T2F3</accession>
<dbReference type="InterPro" id="IPR003599">
    <property type="entry name" value="Ig_sub"/>
</dbReference>
<feature type="domain" description="Ig-like" evidence="12">
    <location>
        <begin position="25"/>
        <end position="112"/>
    </location>
</feature>
<comment type="subcellular location">
    <subcellularLocation>
        <location evidence="1">Membrane</location>
        <topology evidence="1">Single-pass type I membrane protein</topology>
    </subcellularLocation>
</comment>